<accession>A0AAE9AD68</accession>
<gene>
    <name evidence="1" type="ORF">L3Y34_009891</name>
</gene>
<dbReference type="Proteomes" id="UP000827892">
    <property type="component" value="Chromosome V"/>
</dbReference>
<evidence type="ECO:0000313" key="1">
    <source>
        <dbReference type="EMBL" id="ULT92416.1"/>
    </source>
</evidence>
<name>A0AAE9AD68_CAEBR</name>
<protein>
    <submittedName>
        <fullName evidence="1">Uncharacterized protein</fullName>
    </submittedName>
</protein>
<sequence>MTGQSKKNSHIWDSNSVTVARNPYYFNAFTHDTTGSSISVLEYSREERITVVSPRPKLCTVKHSKQRAEKPRDVYVTNQERHQAPSPMQLATWKFSPLRKEKYNAHSVADAFDAYQHRLQVKMWAEPKWAEPKITTTRIHQRTHTHKKHVTIDGTATEIIDNSRPKLAKIRLTNRRNDEVKIDNVTTAKTISEEEIHDENDVVRIQKTSSKLQKPGFYGTIEAELCAEQAAAHLSLAVENLERLQFVTDAVYPQTAQHLKRLHEIDDDVKDFNSQMRRRRVKVPTSAGTTKQIAHFIINENN</sequence>
<reference evidence="1 2" key="1">
    <citation type="submission" date="2022-02" db="EMBL/GenBank/DDBJ databases">
        <title>Chromosome-level reference genomes for two strains of Caenorhabditis briggsae: an improved platform for comparative genomics.</title>
        <authorList>
            <person name="Stevens L."/>
            <person name="Andersen E.C."/>
        </authorList>
    </citation>
    <scope>NUCLEOTIDE SEQUENCE [LARGE SCALE GENOMIC DNA]</scope>
    <source>
        <strain evidence="1">QX1410_ONT</strain>
        <tissue evidence="1">Whole-organism</tissue>
    </source>
</reference>
<dbReference type="EMBL" id="CP090895">
    <property type="protein sequence ID" value="ULT92416.1"/>
    <property type="molecule type" value="Genomic_DNA"/>
</dbReference>
<evidence type="ECO:0000313" key="2">
    <source>
        <dbReference type="Proteomes" id="UP000827892"/>
    </source>
</evidence>
<proteinExistence type="predicted"/>
<dbReference type="AlphaFoldDB" id="A0AAE9AD68"/>
<organism evidence="1 2">
    <name type="scientific">Caenorhabditis briggsae</name>
    <dbReference type="NCBI Taxonomy" id="6238"/>
    <lineage>
        <taxon>Eukaryota</taxon>
        <taxon>Metazoa</taxon>
        <taxon>Ecdysozoa</taxon>
        <taxon>Nematoda</taxon>
        <taxon>Chromadorea</taxon>
        <taxon>Rhabditida</taxon>
        <taxon>Rhabditina</taxon>
        <taxon>Rhabditomorpha</taxon>
        <taxon>Rhabditoidea</taxon>
        <taxon>Rhabditidae</taxon>
        <taxon>Peloderinae</taxon>
        <taxon>Caenorhabditis</taxon>
    </lineage>
</organism>